<comment type="caution">
    <text evidence="2">The sequence shown here is derived from an EMBL/GenBank/DDBJ whole genome shotgun (WGS) entry which is preliminary data.</text>
</comment>
<dbReference type="InterPro" id="IPR053230">
    <property type="entry name" value="Trans_reg_galc"/>
</dbReference>
<protein>
    <recommendedName>
        <fullName evidence="4">Transcription factor domain-containing protein</fullName>
    </recommendedName>
</protein>
<evidence type="ECO:0000256" key="1">
    <source>
        <dbReference type="SAM" id="MobiDB-lite"/>
    </source>
</evidence>
<evidence type="ECO:0008006" key="4">
    <source>
        <dbReference type="Google" id="ProtNLM"/>
    </source>
</evidence>
<keyword evidence="3" id="KW-1185">Reference proteome</keyword>
<dbReference type="EMBL" id="JAANER010000010">
    <property type="protein sequence ID" value="KAG9185915.1"/>
    <property type="molecule type" value="Genomic_DNA"/>
</dbReference>
<evidence type="ECO:0000313" key="3">
    <source>
        <dbReference type="Proteomes" id="UP001199106"/>
    </source>
</evidence>
<dbReference type="CDD" id="cd12148">
    <property type="entry name" value="fungal_TF_MHR"/>
    <property type="match status" value="1"/>
</dbReference>
<organism evidence="2 3">
    <name type="scientific">Alternaria panax</name>
    <dbReference type="NCBI Taxonomy" id="48097"/>
    <lineage>
        <taxon>Eukaryota</taxon>
        <taxon>Fungi</taxon>
        <taxon>Dikarya</taxon>
        <taxon>Ascomycota</taxon>
        <taxon>Pezizomycotina</taxon>
        <taxon>Dothideomycetes</taxon>
        <taxon>Pleosporomycetidae</taxon>
        <taxon>Pleosporales</taxon>
        <taxon>Pleosporineae</taxon>
        <taxon>Pleosporaceae</taxon>
        <taxon>Alternaria</taxon>
        <taxon>Alternaria sect. Panax</taxon>
    </lineage>
</organism>
<reference evidence="2" key="1">
    <citation type="submission" date="2021-07" db="EMBL/GenBank/DDBJ databases">
        <title>Genome Resource of American Ginseng Black Spot Pathogen Alternaria panax.</title>
        <authorList>
            <person name="Qiu C."/>
            <person name="Wang W."/>
            <person name="Liu Z."/>
        </authorList>
    </citation>
    <scope>NUCLEOTIDE SEQUENCE</scope>
    <source>
        <strain evidence="2">BNCC115425</strain>
    </source>
</reference>
<dbReference type="PANTHER" id="PTHR47654:SF5">
    <property type="entry name" value="TRANSCRIPTION FACTOR DOMAIN-CONTAINING PROTEIN"/>
    <property type="match status" value="1"/>
</dbReference>
<proteinExistence type="predicted"/>
<accession>A0AAD4FAK2</accession>
<name>A0AAD4FAK2_9PLEO</name>
<dbReference type="Proteomes" id="UP001199106">
    <property type="component" value="Unassembled WGS sequence"/>
</dbReference>
<sequence>MESPRLGKEKLQFHDCKELNKGRVEKRTDVEFHGPVPDVSEQCHQLAEFLKEIRDRVSTEDGDRITDILDEIDEELSENRHTPTPTASHLDVDSRGSRGSAEPSGSEYFEHLETEALDLLDEDLHSKDEARSTGFIGKSSEVQWLRAVVLAQYERTDTEWPGSEPQRRPSFVSGSEQISSFSFWTDSDDVSVNFYVDPYELPQLDFAEHLIQCYMLRVHDSFPILPRNFEEQTRVYFAALRAGSSPRLNHKWQAILNLVFAIGANYSYQYNKDWPTGDANMFQARARAFGLNEASLTAHPDLPQIQGLGLLAFYWSSTGQVSR</sequence>
<gene>
    <name evidence="2" type="ORF">G6011_07246</name>
</gene>
<feature type="region of interest" description="Disordered" evidence="1">
    <location>
        <begin position="74"/>
        <end position="106"/>
    </location>
</feature>
<dbReference type="PANTHER" id="PTHR47654">
    <property type="entry name" value="ZN(II)2CYS6 TRANSCRIPTION FACTOR (EUROFUNG)-RELATED"/>
    <property type="match status" value="1"/>
</dbReference>
<dbReference type="AlphaFoldDB" id="A0AAD4FAK2"/>
<evidence type="ECO:0000313" key="2">
    <source>
        <dbReference type="EMBL" id="KAG9185915.1"/>
    </source>
</evidence>